<dbReference type="InterPro" id="IPR016167">
    <property type="entry name" value="FAD-bd_PCMH_sub1"/>
</dbReference>
<dbReference type="InterPro" id="IPR051312">
    <property type="entry name" value="Diverse_Substr_Oxidored"/>
</dbReference>
<evidence type="ECO:0000313" key="5">
    <source>
        <dbReference type="EMBL" id="GJD52159.1"/>
    </source>
</evidence>
<dbReference type="InterPro" id="IPR005107">
    <property type="entry name" value="CO_DH_flav_C"/>
</dbReference>
<proteinExistence type="predicted"/>
<dbReference type="SUPFAM" id="SSF56176">
    <property type="entry name" value="FAD-binding/transporter-associated domain-like"/>
    <property type="match status" value="1"/>
</dbReference>
<dbReference type="PANTHER" id="PTHR42659">
    <property type="entry name" value="XANTHINE DEHYDROGENASE SUBUNIT C-RELATED"/>
    <property type="match status" value="1"/>
</dbReference>
<dbReference type="Proteomes" id="UP001055167">
    <property type="component" value="Unassembled WGS sequence"/>
</dbReference>
<comment type="caution">
    <text evidence="5">The sequence shown here is derived from an EMBL/GenBank/DDBJ whole genome shotgun (WGS) entry which is preliminary data.</text>
</comment>
<sequence>MIRSRYRFARPATLEEATALLAAEGGAKVLGGGSVLVPALSAGLEDPGLVLDSGRLGLNRIEATDRAVTIGAGATYAALGASEAVRTRVPLLAAMVAEVTGGPGLWNLATLGGAACHANPASDAPGCLSALDAQFRLACATGSRLVPAADFFRAPFLTARRPDEILTAIVLPVAARPGPSRYLKLKHAASSWPIVTASCLVAGGPGAPRLRLCLGGAAPVPVVAEWPLGSLGPEDAARLAADACGRIETEWTDELAGPGYRRSVAVTMAARALRSVLETPR</sequence>
<organism evidence="5 6">
    <name type="scientific">Methylobacterium crusticola</name>
    <dbReference type="NCBI Taxonomy" id="1697972"/>
    <lineage>
        <taxon>Bacteria</taxon>
        <taxon>Pseudomonadati</taxon>
        <taxon>Pseudomonadota</taxon>
        <taxon>Alphaproteobacteria</taxon>
        <taxon>Hyphomicrobiales</taxon>
        <taxon>Methylobacteriaceae</taxon>
        <taxon>Methylobacterium</taxon>
    </lineage>
</organism>
<dbReference type="Pfam" id="PF00941">
    <property type="entry name" value="FAD_binding_5"/>
    <property type="match status" value="1"/>
</dbReference>
<evidence type="ECO:0000256" key="1">
    <source>
        <dbReference type="ARBA" id="ARBA00022630"/>
    </source>
</evidence>
<evidence type="ECO:0000256" key="3">
    <source>
        <dbReference type="ARBA" id="ARBA00023002"/>
    </source>
</evidence>
<evidence type="ECO:0000256" key="2">
    <source>
        <dbReference type="ARBA" id="ARBA00022827"/>
    </source>
</evidence>
<dbReference type="InterPro" id="IPR002346">
    <property type="entry name" value="Mopterin_DH_FAD-bd"/>
</dbReference>
<accession>A0ABQ4R5U0</accession>
<dbReference type="InterPro" id="IPR016169">
    <property type="entry name" value="FAD-bd_PCMH_sub2"/>
</dbReference>
<dbReference type="SMART" id="SM01092">
    <property type="entry name" value="CO_deh_flav_C"/>
    <property type="match status" value="1"/>
</dbReference>
<dbReference type="PROSITE" id="PS51387">
    <property type="entry name" value="FAD_PCMH"/>
    <property type="match status" value="1"/>
</dbReference>
<feature type="domain" description="FAD-binding PCMH-type" evidence="4">
    <location>
        <begin position="1"/>
        <end position="176"/>
    </location>
</feature>
<dbReference type="RefSeq" id="WP_128561707.1">
    <property type="nucleotide sequence ID" value="NZ_BPQH01000017.1"/>
</dbReference>
<evidence type="ECO:0000313" key="6">
    <source>
        <dbReference type="Proteomes" id="UP001055167"/>
    </source>
</evidence>
<reference evidence="5" key="2">
    <citation type="submission" date="2021-08" db="EMBL/GenBank/DDBJ databases">
        <authorList>
            <person name="Tani A."/>
            <person name="Ola A."/>
            <person name="Ogura Y."/>
            <person name="Katsura K."/>
            <person name="Hayashi T."/>
        </authorList>
    </citation>
    <scope>NUCLEOTIDE SEQUENCE</scope>
    <source>
        <strain evidence="5">KCTC 52305</strain>
    </source>
</reference>
<dbReference type="InterPro" id="IPR036683">
    <property type="entry name" value="CO_DH_flav_C_dom_sf"/>
</dbReference>
<keyword evidence="6" id="KW-1185">Reference proteome</keyword>
<keyword evidence="3" id="KW-0560">Oxidoreductase</keyword>
<keyword evidence="2" id="KW-0274">FAD</keyword>
<dbReference type="Gene3D" id="3.30.465.10">
    <property type="match status" value="1"/>
</dbReference>
<protein>
    <recommendedName>
        <fullName evidence="4">FAD-binding PCMH-type domain-containing protein</fullName>
    </recommendedName>
</protein>
<dbReference type="Gene3D" id="3.30.43.10">
    <property type="entry name" value="Uridine Diphospho-n-acetylenolpyruvylglucosamine Reductase, domain 2"/>
    <property type="match status" value="1"/>
</dbReference>
<gene>
    <name evidence="5" type="ORF">OPKNFCMD_4921</name>
</gene>
<dbReference type="Gene3D" id="3.30.390.50">
    <property type="entry name" value="CO dehydrogenase flavoprotein, C-terminal domain"/>
    <property type="match status" value="1"/>
</dbReference>
<evidence type="ECO:0000259" key="4">
    <source>
        <dbReference type="PROSITE" id="PS51387"/>
    </source>
</evidence>
<keyword evidence="1" id="KW-0285">Flavoprotein</keyword>
<name>A0ABQ4R5U0_9HYPH</name>
<dbReference type="EMBL" id="BPQH01000017">
    <property type="protein sequence ID" value="GJD52159.1"/>
    <property type="molecule type" value="Genomic_DNA"/>
</dbReference>
<dbReference type="SUPFAM" id="SSF55447">
    <property type="entry name" value="CO dehydrogenase flavoprotein C-terminal domain-like"/>
    <property type="match status" value="1"/>
</dbReference>
<reference evidence="5" key="1">
    <citation type="journal article" date="2021" name="Front. Microbiol.">
        <title>Comprehensive Comparative Genomics and Phenotyping of Methylobacterium Species.</title>
        <authorList>
            <person name="Alessa O."/>
            <person name="Ogura Y."/>
            <person name="Fujitani Y."/>
            <person name="Takami H."/>
            <person name="Hayashi T."/>
            <person name="Sahin N."/>
            <person name="Tani A."/>
        </authorList>
    </citation>
    <scope>NUCLEOTIDE SEQUENCE</scope>
    <source>
        <strain evidence="5">KCTC 52305</strain>
    </source>
</reference>
<dbReference type="InterPro" id="IPR036318">
    <property type="entry name" value="FAD-bd_PCMH-like_sf"/>
</dbReference>
<dbReference type="InterPro" id="IPR016166">
    <property type="entry name" value="FAD-bd_PCMH"/>
</dbReference>
<dbReference type="PANTHER" id="PTHR42659:SF2">
    <property type="entry name" value="XANTHINE DEHYDROGENASE SUBUNIT C-RELATED"/>
    <property type="match status" value="1"/>
</dbReference>